<dbReference type="GO" id="GO:0005668">
    <property type="term" value="C:RNA polymerase transcription factor SL1 complex"/>
    <property type="evidence" value="ECO:0007669"/>
    <property type="project" value="TreeGrafter"/>
</dbReference>
<dbReference type="GO" id="GO:0001164">
    <property type="term" value="F:RNA polymerase I core promoter sequence-specific DNA binding"/>
    <property type="evidence" value="ECO:0007669"/>
    <property type="project" value="InterPro"/>
</dbReference>
<evidence type="ECO:0000256" key="10">
    <source>
        <dbReference type="SAM" id="MobiDB-lite"/>
    </source>
</evidence>
<feature type="region of interest" description="Disordered" evidence="10">
    <location>
        <begin position="797"/>
        <end position="842"/>
    </location>
</feature>
<dbReference type="InterPro" id="IPR033599">
    <property type="entry name" value="TAF1B/Rrn7"/>
</dbReference>
<keyword evidence="6" id="KW-0805">Transcription regulation</keyword>
<evidence type="ECO:0000256" key="2">
    <source>
        <dbReference type="ARBA" id="ARBA00006899"/>
    </source>
</evidence>
<dbReference type="GO" id="GO:0042790">
    <property type="term" value="P:nucleolar large rRNA transcription by RNA polymerase I"/>
    <property type="evidence" value="ECO:0007669"/>
    <property type="project" value="TreeGrafter"/>
</dbReference>
<keyword evidence="8" id="KW-0804">Transcription</keyword>
<comment type="similarity">
    <text evidence="2">Belongs to the RRN7/TAF1B family.</text>
</comment>
<name>A0AAF5PMJ1_WUCBA</name>
<evidence type="ECO:0000313" key="12">
    <source>
        <dbReference type="Proteomes" id="UP000093561"/>
    </source>
</evidence>
<proteinExistence type="inferred from homology"/>
<dbReference type="WBParaSite" id="mrna-Wban_02843">
    <property type="protein sequence ID" value="mrna-Wban_02843"/>
    <property type="gene ID" value="Wban_02843"/>
</dbReference>
<dbReference type="PANTHER" id="PTHR31576:SF2">
    <property type="entry name" value="TATA BOX-BINDING PROTEIN-ASSOCIATED FACTOR RNA POLYMERASE I SUBUNIT B"/>
    <property type="match status" value="1"/>
</dbReference>
<evidence type="ECO:0000256" key="6">
    <source>
        <dbReference type="ARBA" id="ARBA00023015"/>
    </source>
</evidence>
<feature type="compositionally biased region" description="Low complexity" evidence="10">
    <location>
        <begin position="872"/>
        <end position="885"/>
    </location>
</feature>
<reference evidence="12" key="1">
    <citation type="submission" date="2015-03" db="EMBL/GenBank/DDBJ databases">
        <title>Wuchereria bancrofti Genome Sequencing Papua New Guinea Strain.</title>
        <authorList>
            <person name="Small S.T."/>
            <person name="Serre D."/>
            <person name="Zimmerman P.A."/>
        </authorList>
    </citation>
    <scope>NUCLEOTIDE SEQUENCE [LARGE SCALE GENOMIC DNA]</scope>
    <source>
        <strain evidence="12">pt0022</strain>
    </source>
</reference>
<dbReference type="Proteomes" id="UP000093561">
    <property type="component" value="Unassembled WGS sequence"/>
</dbReference>
<feature type="compositionally biased region" description="Basic and acidic residues" evidence="10">
    <location>
        <begin position="60"/>
        <end position="74"/>
    </location>
</feature>
<keyword evidence="9" id="KW-0539">Nucleus</keyword>
<evidence type="ECO:0000313" key="13">
    <source>
        <dbReference type="WBParaSite" id="mrna-Wban_02843"/>
    </source>
</evidence>
<feature type="region of interest" description="Disordered" evidence="10">
    <location>
        <begin position="55"/>
        <end position="74"/>
    </location>
</feature>
<keyword evidence="4" id="KW-0863">Zinc-finger</keyword>
<feature type="compositionally biased region" description="Basic residues" evidence="10">
    <location>
        <begin position="815"/>
        <end position="825"/>
    </location>
</feature>
<evidence type="ECO:0000256" key="4">
    <source>
        <dbReference type="ARBA" id="ARBA00022771"/>
    </source>
</evidence>
<evidence type="ECO:0000256" key="5">
    <source>
        <dbReference type="ARBA" id="ARBA00022833"/>
    </source>
</evidence>
<reference evidence="12" key="2">
    <citation type="journal article" date="2016" name="Mol. Ecol.">
        <title>Population genomics of the filarial nematode parasite Wuchereria bancrofti from mosquitoes.</title>
        <authorList>
            <person name="Small S.T."/>
            <person name="Reimer L.J."/>
            <person name="Tisch D.J."/>
            <person name="King C.L."/>
            <person name="Christensen B.M."/>
            <person name="Siba P.M."/>
            <person name="Kazura J.W."/>
            <person name="Serre D."/>
            <person name="Zimmerman P.A."/>
        </authorList>
    </citation>
    <scope>NUCLEOTIDE SEQUENCE</scope>
    <source>
        <strain evidence="12">pt0022</strain>
    </source>
</reference>
<dbReference type="InterPro" id="IPR048538">
    <property type="entry name" value="Rrn7_cyclin_C"/>
</dbReference>
<dbReference type="GO" id="GO:0070860">
    <property type="term" value="C:RNA polymerase I core factor complex"/>
    <property type="evidence" value="ECO:0007669"/>
    <property type="project" value="InterPro"/>
</dbReference>
<comment type="subcellular location">
    <subcellularLocation>
        <location evidence="1">Nucleus</location>
        <location evidence="1">Nucleolus</location>
    </subcellularLocation>
</comment>
<sequence length="953" mass="110239">MSGHCNNCGSTDFTPVDGFFYCAVCNTQSQVLREFDHDDEGAILMSSLSTKISRKKTKTGKSEQGKKAAEEKETIDEDNRLPALKQDFPIYLGHAGLRLATFTKLLSHFSAILIRDFSVPECVKWHVLNILQHYLQHFRIAFCKEELDEANPYCPLLKNEEYEAQKKAKELKVKTQKEAQLRRGDNVLSLLSNPDIETNLDVHVTDLDVNDLKAVIEKQTKLSKDAFSTLLRIPMNTEIIMVILYLGCLLSGANWLLLSDVTRWFREGRFPISSFQSAALLVGGKGNDIFNARGFSFCPRTPTMPLYEYMRTIMVVAQLTDIPVQPVSCSFDRVLARLSYNLNLPIDFMQRLHTIFVLSSPNVVFDTLFTHRFSNVDSEALLEKTNNPFCDNITFALEQSTYQLEGGCGRQYSIMPSIDVKAIAIILFTLKLMFGLNDNMEFNMKTQFDAMNTKEEQFNFGFWIQQLKMRMNVWRNRRLKDVLEKRTTALPKYDSVFENHRMLFVRENYRGEKVSQIGSGRLTGGRNLYFRGCVPNSFIMEKRDYALLSTFEDDFDFTPLRSLSKEALLTPLRYQATHYLEWYEDLEKSTSADSFKKIDRYNAEMFFKSFKNHRMEYEVVIASKNRKILRSEGLCCSDEIRTKWRQLFPCSEHYESYPRPIYCPGLLKFTSGELIYIPMIYSPAVDVIYQNASPYFSESFGDLLEILSLMIGEDIKVVYAFFLMLEMKCLMSNTLNELNEIAKNCEKFTTCAQVELLGDEPRNVEIEMCRINEDDVVSADFKFLVTHMGDIEIDVEKTSRTPVKRKKESHDYTPKKRSKERRKRSLTAEHPAEQTDDTDEEETVITRTYNDTLTNDFEQMKLHPEGKQTLQSGTNSSNSRSMSDDTNIISLSDEVTDTTPLRKQRYGKQNRMSKFSKTSIFKRSSTNKIKNRFSECFNFEFEAAFALTIPKYW</sequence>
<protein>
    <submittedName>
        <fullName evidence="13">TATA box-binding protein-associated factor RNA polymerase I subunit B</fullName>
    </submittedName>
</protein>
<feature type="region of interest" description="Disordered" evidence="10">
    <location>
        <begin position="863"/>
        <end position="885"/>
    </location>
</feature>
<dbReference type="AlphaFoldDB" id="A0AAF5PMJ1"/>
<evidence type="ECO:0000256" key="8">
    <source>
        <dbReference type="ARBA" id="ARBA00023163"/>
    </source>
</evidence>
<accession>A0AAF5PMJ1</accession>
<evidence type="ECO:0000256" key="3">
    <source>
        <dbReference type="ARBA" id="ARBA00022723"/>
    </source>
</evidence>
<keyword evidence="5" id="KW-0862">Zinc</keyword>
<dbReference type="PANTHER" id="PTHR31576">
    <property type="entry name" value="TATA BOX-BINDING PROTEIN-ASSOCIATED FACTOR RNA POLYMERASE I SUBUNIT B"/>
    <property type="match status" value="1"/>
</dbReference>
<dbReference type="Pfam" id="PF20645">
    <property type="entry name" value="Rrn7_cyclin_C"/>
    <property type="match status" value="1"/>
</dbReference>
<feature type="domain" description="Rrn7/TAF1B C-terminal cyclin" evidence="11">
    <location>
        <begin position="395"/>
        <end position="485"/>
    </location>
</feature>
<evidence type="ECO:0000256" key="9">
    <source>
        <dbReference type="ARBA" id="ARBA00023242"/>
    </source>
</evidence>
<evidence type="ECO:0000256" key="1">
    <source>
        <dbReference type="ARBA" id="ARBA00004604"/>
    </source>
</evidence>
<dbReference type="GO" id="GO:0008270">
    <property type="term" value="F:zinc ion binding"/>
    <property type="evidence" value="ECO:0007669"/>
    <property type="project" value="UniProtKB-KW"/>
</dbReference>
<keyword evidence="3" id="KW-0479">Metal-binding</keyword>
<organism evidence="12 13">
    <name type="scientific">Wuchereria bancrofti</name>
    <dbReference type="NCBI Taxonomy" id="6293"/>
    <lineage>
        <taxon>Eukaryota</taxon>
        <taxon>Metazoa</taxon>
        <taxon>Ecdysozoa</taxon>
        <taxon>Nematoda</taxon>
        <taxon>Chromadorea</taxon>
        <taxon>Rhabditida</taxon>
        <taxon>Spirurina</taxon>
        <taxon>Spiruromorpha</taxon>
        <taxon>Filarioidea</taxon>
        <taxon>Onchocercidae</taxon>
        <taxon>Wuchereria</taxon>
    </lineage>
</organism>
<evidence type="ECO:0000256" key="7">
    <source>
        <dbReference type="ARBA" id="ARBA00023125"/>
    </source>
</evidence>
<keyword evidence="7" id="KW-0238">DNA-binding</keyword>
<evidence type="ECO:0000259" key="11">
    <source>
        <dbReference type="Pfam" id="PF20645"/>
    </source>
</evidence>
<reference evidence="13" key="3">
    <citation type="submission" date="2024-02" db="UniProtKB">
        <authorList>
            <consortium name="WormBaseParasite"/>
        </authorList>
    </citation>
    <scope>IDENTIFICATION</scope>
    <source>
        <strain evidence="13">pt0022</strain>
    </source>
</reference>